<dbReference type="Gene3D" id="3.30.70.2470">
    <property type="entry name" value="Protein-tyrosine phosphatase receptor IA-2 ectodomain"/>
    <property type="match status" value="1"/>
</dbReference>
<dbReference type="PANTHER" id="PTHR46106">
    <property type="entry name" value="IA-2 PROTEIN TYROSINE PHOSPHATASE, ISOFORM C"/>
    <property type="match status" value="1"/>
</dbReference>
<dbReference type="GO" id="GO:0051046">
    <property type="term" value="P:regulation of secretion"/>
    <property type="evidence" value="ECO:0007669"/>
    <property type="project" value="TreeGrafter"/>
</dbReference>
<feature type="domain" description="Tyrosine specific protein phosphatases" evidence="16">
    <location>
        <begin position="958"/>
        <end position="1030"/>
    </location>
</feature>
<dbReference type="PROSITE" id="PS50056">
    <property type="entry name" value="TYR_PHOSPHATASE_2"/>
    <property type="match status" value="1"/>
</dbReference>
<dbReference type="InterPro" id="IPR021613">
    <property type="entry name" value="Receptor_IA-2_dom"/>
</dbReference>
<dbReference type="SUPFAM" id="SSF52799">
    <property type="entry name" value="(Phosphotyrosine protein) phosphatases II"/>
    <property type="match status" value="1"/>
</dbReference>
<keyword evidence="10" id="KW-0968">Cytoplasmic vesicle</keyword>
<evidence type="ECO:0000256" key="12">
    <source>
        <dbReference type="SAM" id="MobiDB-lite"/>
    </source>
</evidence>
<reference evidence="17" key="1">
    <citation type="submission" date="2019-08" db="EMBL/GenBank/DDBJ databases">
        <title>The genome of the North American firefly Photinus pyralis.</title>
        <authorList>
            <consortium name="Photinus pyralis genome working group"/>
            <person name="Fallon T.R."/>
            <person name="Sander Lower S.E."/>
            <person name="Weng J.-K."/>
        </authorList>
    </citation>
    <scope>NUCLEOTIDE SEQUENCE</scope>
    <source>
        <strain evidence="17">TRF0915ILg1</strain>
        <tissue evidence="17">Whole body</tissue>
    </source>
</reference>
<dbReference type="GO" id="GO:0030141">
    <property type="term" value="C:secretory granule"/>
    <property type="evidence" value="ECO:0007669"/>
    <property type="project" value="InterPro"/>
</dbReference>
<sequence length="1067" mass="121707">MPGPSGALRFALLFLIATVGPPGVYSEENVGCLFSPRLCLEELEWCYDDFAFGRCLPTTGNIDEEELYRYNLDRETLHALSRELRRLFALGYRWSHAYTQCRLQGMLFAAKNEITFEHNTCSHLVDQDLEGALKALEGEDQIDPEKVAIVKFTPSVEDPHAEFADEIYYPPMNDAKAAARDIILPPNAVDIFDMPDPYAQYEVTKRAWIPQMHRRSLPLPSYFSKQYNTPLGFRLGEETRDSLEYLPKMRQEPYDNEFLTNDIQEEIPSDLSLEDLSEFYPMINFLSKLHLTTDDVRNLLLPKNYPVLQALLDEFEKSESAYDTNIVDLLRQQIEEDQLEKEYPDVPERFSLMYNTPDSFRAGWESRDIQTDEELPESRVYFDENEDDDSQRQEYGSGERTEPEEIFRELKHLHEKYGYDFDDKNQQIAGLARRVDEKGDAESQSGVYTEGGVVYVPDSQIMGEGRTDTEDSLNDDLDDLLERYSKGFKRPERLDVKKPGPPFDSQISAETGKAAARTMVNDKEDILLPSMMKKEPRGAHPNPSHEPYDVDTDFVYVKFKESLSTWQQGEEIIGNISELLHLEPKAITHGRVETNEVTFKINKNSQNLNATEVAKRIGFIKDKLQTATGMHIVAAGVGDRTKLQAVFTTKIDEPVEFYVIALLLAGLCLTFMVTACVLLVIRRHIISREKLHGLTRPDSEASKDYQDLCRARMASKTQPQSETVHGRITSLSRESEQSPSSRSSTSSWSEEPALHNMDISTGHMVLSYMEDHLRNKDRLEQEWVALCAYEAEPCATTMALKKENVEKNRYPDVLPYDHARVVLNDLTNASGCDYINASSITDHDPRNPAYIAAQGPLPHTAPDFWQLIWEQGAVVIVMLTRLTEGGAAMCHRYWPEEGSELYHVYEVHLVSEHIWCDDYLVRSFYLKNTRTGETRTVTQFHFLSWPEAGIPSSTKALLEFRRKVNKSYRGRSCPIVVHCSDGAGRTGTYCLIDMVLSRMAKGAKEIDIAATLEHLRDQRPRMVATKQQFEFVLTAVAEEVHAILKALPPQPAPGTQPTEKEKEKEKQ</sequence>
<keyword evidence="3 13" id="KW-0812">Transmembrane</keyword>
<evidence type="ECO:0000256" key="3">
    <source>
        <dbReference type="ARBA" id="ARBA00022692"/>
    </source>
</evidence>
<feature type="transmembrane region" description="Helical" evidence="13">
    <location>
        <begin position="657"/>
        <end position="681"/>
    </location>
</feature>
<protein>
    <recommendedName>
        <fullName evidence="19">Receptor-type tyrosine-protein phosphatase N2</fullName>
    </recommendedName>
</protein>
<keyword evidence="18" id="KW-1185">Reference proteome</keyword>
<feature type="compositionally biased region" description="Low complexity" evidence="12">
    <location>
        <begin position="737"/>
        <end position="751"/>
    </location>
</feature>
<evidence type="ECO:0000256" key="10">
    <source>
        <dbReference type="ARBA" id="ARBA00023329"/>
    </source>
</evidence>
<dbReference type="EMBL" id="VTPC01090627">
    <property type="protein sequence ID" value="KAF2882337.1"/>
    <property type="molecule type" value="Genomic_DNA"/>
</dbReference>
<evidence type="ECO:0000256" key="11">
    <source>
        <dbReference type="ARBA" id="ARBA00034103"/>
    </source>
</evidence>
<keyword evidence="2" id="KW-0597">Phosphoprotein</keyword>
<dbReference type="InterPro" id="IPR000387">
    <property type="entry name" value="Tyr_Pase_dom"/>
</dbReference>
<evidence type="ECO:0000259" key="16">
    <source>
        <dbReference type="PROSITE" id="PS50056"/>
    </source>
</evidence>
<keyword evidence="7 13" id="KW-0472">Membrane</keyword>
<dbReference type="InterPro" id="IPR038112">
    <property type="entry name" value="Receptor_IA-2_ectodomain_sf"/>
</dbReference>
<dbReference type="OrthoDB" id="9880441at2759"/>
<dbReference type="Gene3D" id="3.90.190.10">
    <property type="entry name" value="Protein tyrosine phosphatase superfamily"/>
    <property type="match status" value="1"/>
</dbReference>
<proteinExistence type="predicted"/>
<dbReference type="Proteomes" id="UP000801492">
    <property type="component" value="Unassembled WGS sequence"/>
</dbReference>
<keyword evidence="8" id="KW-0675">Receptor</keyword>
<evidence type="ECO:0000313" key="17">
    <source>
        <dbReference type="EMBL" id="KAF2882337.1"/>
    </source>
</evidence>
<dbReference type="InterPro" id="IPR033522">
    <property type="entry name" value="IA-2/IA-2_beta"/>
</dbReference>
<dbReference type="InterPro" id="IPR029021">
    <property type="entry name" value="Prot-tyrosine_phosphatase-like"/>
</dbReference>
<evidence type="ECO:0000256" key="5">
    <source>
        <dbReference type="ARBA" id="ARBA00022989"/>
    </source>
</evidence>
<feature type="region of interest" description="Disordered" evidence="12">
    <location>
        <begin position="713"/>
        <end position="753"/>
    </location>
</feature>
<feature type="compositionally biased region" description="Basic and acidic residues" evidence="12">
    <location>
        <begin position="1058"/>
        <end position="1067"/>
    </location>
</feature>
<comment type="subcellular location">
    <subcellularLocation>
        <location evidence="1">Cytoplasmic vesicle</location>
        <location evidence="1">Secretory vesicle membrane</location>
        <topology evidence="1">Single-pass type I membrane protein</topology>
    </subcellularLocation>
    <subcellularLocation>
        <location evidence="11">Synapse</location>
    </subcellularLocation>
</comment>
<evidence type="ECO:0000256" key="4">
    <source>
        <dbReference type="ARBA" id="ARBA00022729"/>
    </source>
</evidence>
<dbReference type="PRINTS" id="PR00700">
    <property type="entry name" value="PRTYPHPHTASE"/>
</dbReference>
<evidence type="ECO:0000256" key="13">
    <source>
        <dbReference type="SAM" id="Phobius"/>
    </source>
</evidence>
<accession>A0A8K0CDU1</accession>
<name>A0A8K0CDU1_IGNLU</name>
<feature type="domain" description="Tyrosine-protein phosphatase" evidence="15">
    <location>
        <begin position="779"/>
        <end position="1039"/>
    </location>
</feature>
<keyword evidence="9" id="KW-0325">Glycoprotein</keyword>
<evidence type="ECO:0000256" key="6">
    <source>
        <dbReference type="ARBA" id="ARBA00023018"/>
    </source>
</evidence>
<feature type="region of interest" description="Disordered" evidence="12">
    <location>
        <begin position="1046"/>
        <end position="1067"/>
    </location>
</feature>
<organism evidence="17 18">
    <name type="scientific">Ignelater luminosus</name>
    <name type="common">Cucubano</name>
    <name type="synonym">Pyrophorus luminosus</name>
    <dbReference type="NCBI Taxonomy" id="2038154"/>
    <lineage>
        <taxon>Eukaryota</taxon>
        <taxon>Metazoa</taxon>
        <taxon>Ecdysozoa</taxon>
        <taxon>Arthropoda</taxon>
        <taxon>Hexapoda</taxon>
        <taxon>Insecta</taxon>
        <taxon>Pterygota</taxon>
        <taxon>Neoptera</taxon>
        <taxon>Endopterygota</taxon>
        <taxon>Coleoptera</taxon>
        <taxon>Polyphaga</taxon>
        <taxon>Elateriformia</taxon>
        <taxon>Elateroidea</taxon>
        <taxon>Elateridae</taxon>
        <taxon>Agrypninae</taxon>
        <taxon>Pyrophorini</taxon>
        <taxon>Ignelater</taxon>
    </lineage>
</organism>
<keyword evidence="6" id="KW-0770">Synapse</keyword>
<evidence type="ECO:0000256" key="9">
    <source>
        <dbReference type="ARBA" id="ARBA00023180"/>
    </source>
</evidence>
<dbReference type="InterPro" id="IPR000242">
    <property type="entry name" value="PTP_cat"/>
</dbReference>
<dbReference type="AlphaFoldDB" id="A0A8K0CDU1"/>
<dbReference type="PROSITE" id="PS00383">
    <property type="entry name" value="TYR_PHOSPHATASE_1"/>
    <property type="match status" value="1"/>
</dbReference>
<evidence type="ECO:0000259" key="15">
    <source>
        <dbReference type="PROSITE" id="PS50055"/>
    </source>
</evidence>
<dbReference type="GO" id="GO:0009653">
    <property type="term" value="P:anatomical structure morphogenesis"/>
    <property type="evidence" value="ECO:0007669"/>
    <property type="project" value="UniProtKB-ARBA"/>
</dbReference>
<dbReference type="Pfam" id="PF11548">
    <property type="entry name" value="Receptor_IA-2"/>
    <property type="match status" value="1"/>
</dbReference>
<feature type="region of interest" description="Disordered" evidence="12">
    <location>
        <begin position="363"/>
        <end position="404"/>
    </location>
</feature>
<dbReference type="Pfam" id="PF00102">
    <property type="entry name" value="Y_phosphatase"/>
    <property type="match status" value="1"/>
</dbReference>
<evidence type="ECO:0000256" key="14">
    <source>
        <dbReference type="SAM" id="SignalP"/>
    </source>
</evidence>
<dbReference type="SMART" id="SM00404">
    <property type="entry name" value="PTPc_motif"/>
    <property type="match status" value="1"/>
</dbReference>
<keyword evidence="5 13" id="KW-1133">Transmembrane helix</keyword>
<dbReference type="PROSITE" id="PS50055">
    <property type="entry name" value="TYR_PHOSPHATASE_PTP"/>
    <property type="match status" value="1"/>
</dbReference>
<dbReference type="InterPro" id="IPR016130">
    <property type="entry name" value="Tyr_Pase_AS"/>
</dbReference>
<dbReference type="GO" id="GO:0045202">
    <property type="term" value="C:synapse"/>
    <property type="evidence" value="ECO:0007669"/>
    <property type="project" value="UniProtKB-SubCell"/>
</dbReference>
<dbReference type="GO" id="GO:0048666">
    <property type="term" value="P:neuron development"/>
    <property type="evidence" value="ECO:0007669"/>
    <property type="project" value="UniProtKB-ARBA"/>
</dbReference>
<comment type="caution">
    <text evidence="17">The sequence shown here is derived from an EMBL/GenBank/DDBJ whole genome shotgun (WGS) entry which is preliminary data.</text>
</comment>
<feature type="signal peptide" evidence="14">
    <location>
        <begin position="1"/>
        <end position="26"/>
    </location>
</feature>
<dbReference type="InterPro" id="IPR003595">
    <property type="entry name" value="Tyr_Pase_cat"/>
</dbReference>
<evidence type="ECO:0000256" key="7">
    <source>
        <dbReference type="ARBA" id="ARBA00023136"/>
    </source>
</evidence>
<dbReference type="GO" id="GO:0004725">
    <property type="term" value="F:protein tyrosine phosphatase activity"/>
    <property type="evidence" value="ECO:0007669"/>
    <property type="project" value="InterPro"/>
</dbReference>
<feature type="compositionally biased region" description="Basic and acidic residues" evidence="12">
    <location>
        <begin position="364"/>
        <end position="382"/>
    </location>
</feature>
<evidence type="ECO:0000313" key="18">
    <source>
        <dbReference type="Proteomes" id="UP000801492"/>
    </source>
</evidence>
<dbReference type="SMART" id="SM00194">
    <property type="entry name" value="PTPc"/>
    <property type="match status" value="1"/>
</dbReference>
<dbReference type="FunFam" id="3.90.190.10:FF:000017">
    <property type="entry name" value="receptor-type tyrosine-protein phosphatase-like N isoform X2"/>
    <property type="match status" value="1"/>
</dbReference>
<evidence type="ECO:0000256" key="1">
    <source>
        <dbReference type="ARBA" id="ARBA00004212"/>
    </source>
</evidence>
<dbReference type="GO" id="GO:0030658">
    <property type="term" value="C:transport vesicle membrane"/>
    <property type="evidence" value="ECO:0007669"/>
    <property type="project" value="UniProtKB-SubCell"/>
</dbReference>
<feature type="chain" id="PRO_5035442188" description="Receptor-type tyrosine-protein phosphatase N2" evidence="14">
    <location>
        <begin position="27"/>
        <end position="1067"/>
    </location>
</feature>
<evidence type="ECO:0000256" key="8">
    <source>
        <dbReference type="ARBA" id="ARBA00023170"/>
    </source>
</evidence>
<dbReference type="PANTHER" id="PTHR46106:SF4">
    <property type="entry name" value="IA-2 PROTEIN TYROSINE PHOSPHATASE, ISOFORM C"/>
    <property type="match status" value="1"/>
</dbReference>
<evidence type="ECO:0008006" key="19">
    <source>
        <dbReference type="Google" id="ProtNLM"/>
    </source>
</evidence>
<keyword evidence="4 14" id="KW-0732">Signal</keyword>
<gene>
    <name evidence="17" type="ORF">ILUMI_23836</name>
</gene>
<evidence type="ECO:0000256" key="2">
    <source>
        <dbReference type="ARBA" id="ARBA00022553"/>
    </source>
</evidence>